<proteinExistence type="predicted"/>
<evidence type="ECO:0000313" key="2">
    <source>
        <dbReference type="Proteomes" id="UP000007437"/>
    </source>
</evidence>
<dbReference type="STRING" id="882378.RBRH_01272"/>
<dbReference type="HOGENOM" id="CLU_2714700_0_0_4"/>
<sequence>MSDAARKLPILRLLPPRAALARNCAERLRPTLARAYHARLSCCRKPLAALAPRCVCGRYAIKRSIPRIRTFQ</sequence>
<dbReference type="Proteomes" id="UP000007437">
    <property type="component" value="Chromosome"/>
</dbReference>
<name>E5AND0_MYCRK</name>
<evidence type="ECO:0000313" key="1">
    <source>
        <dbReference type="EMBL" id="CBW76383.1"/>
    </source>
</evidence>
<dbReference type="AlphaFoldDB" id="E5AND0"/>
<dbReference type="EMBL" id="FR687359">
    <property type="protein sequence ID" value="CBW76383.1"/>
    <property type="molecule type" value="Genomic_DNA"/>
</dbReference>
<protein>
    <submittedName>
        <fullName evidence="1">Uncharacterized protein</fullName>
    </submittedName>
</protein>
<organism evidence="1 2">
    <name type="scientific">Mycetohabitans rhizoxinica (strain DSM 19002 / CIP 109453 / HKI 454)</name>
    <name type="common">Paraburkholderia rhizoxinica</name>
    <dbReference type="NCBI Taxonomy" id="882378"/>
    <lineage>
        <taxon>Bacteria</taxon>
        <taxon>Pseudomonadati</taxon>
        <taxon>Pseudomonadota</taxon>
        <taxon>Betaproteobacteria</taxon>
        <taxon>Burkholderiales</taxon>
        <taxon>Burkholderiaceae</taxon>
        <taxon>Mycetohabitans</taxon>
    </lineage>
</organism>
<accession>E5AND0</accession>
<gene>
    <name evidence="1" type="ordered locus">RBRH_01272</name>
</gene>
<reference evidence="1 2" key="1">
    <citation type="journal article" date="2011" name="J. Bacteriol.">
        <title>Complete genome sequence of Burkholderia rhizoxinica, an endosymbiont of Rhizopus microsporus.</title>
        <authorList>
            <person name="Lackner G."/>
            <person name="Moebius N."/>
            <person name="Partida-Martinez L."/>
            <person name="Hertweck C."/>
        </authorList>
    </citation>
    <scope>NUCLEOTIDE SEQUENCE [LARGE SCALE GENOMIC DNA]</scope>
    <source>
        <strain evidence="2">DSM 19002 / CIP 109453 / HKI 454</strain>
    </source>
</reference>
<dbReference type="KEGG" id="brh:RBRH_01272"/>